<dbReference type="AlphaFoldDB" id="A0A2P4R8I5"/>
<proteinExistence type="predicted"/>
<dbReference type="EMBL" id="PPWZ01000015">
    <property type="protein sequence ID" value="POH37486.1"/>
    <property type="molecule type" value="Genomic_DNA"/>
</dbReference>
<protein>
    <submittedName>
        <fullName evidence="1">Uncharacterized protein</fullName>
    </submittedName>
</protein>
<organism evidence="1">
    <name type="scientific">Companilactobacillus formosensis</name>
    <dbReference type="NCBI Taxonomy" id="1617889"/>
    <lineage>
        <taxon>Bacteria</taxon>
        <taxon>Bacillati</taxon>
        <taxon>Bacillota</taxon>
        <taxon>Bacilli</taxon>
        <taxon>Lactobacillales</taxon>
        <taxon>Lactobacillaceae</taxon>
        <taxon>Companilactobacillus</taxon>
    </lineage>
</organism>
<sequence>MENASNKLDFRPLDKVDMAYMDAAMTFLEEYELIEYLNDTLRCEINLDKLEFNHFKEWLVLVGNPARKLSFNPKKMVSFSLGLTHFRTHGNDEPILIADLIDRLEGFGEEGMVEKLAIGMYIRPSLLLLNQIVNR</sequence>
<accession>A0A2P4R8I5</accession>
<reference evidence="1" key="1">
    <citation type="submission" date="2018-01" db="EMBL/GenBank/DDBJ databases">
        <title>Genome sequnecing of Lactobacillus formosensis KACC 18721.</title>
        <authorList>
            <person name="Kim S.-J."/>
            <person name="Heo J."/>
        </authorList>
    </citation>
    <scope>NUCLEOTIDE SEQUENCE</scope>
    <source>
        <strain evidence="1">KACC 18721</strain>
    </source>
</reference>
<comment type="caution">
    <text evidence="1">The sequence shown here is derived from an EMBL/GenBank/DDBJ whole genome shotgun (WGS) entry which is preliminary data.</text>
</comment>
<gene>
    <name evidence="1" type="ORF">C2R26_02855</name>
</gene>
<name>A0A2P4R8I5_9LACO</name>
<evidence type="ECO:0000313" key="1">
    <source>
        <dbReference type="EMBL" id="POH37486.1"/>
    </source>
</evidence>